<dbReference type="InterPro" id="IPR029767">
    <property type="entry name" value="WecB-like"/>
</dbReference>
<dbReference type="NCBIfam" id="TIGR00236">
    <property type="entry name" value="wecB"/>
    <property type="match status" value="1"/>
</dbReference>
<keyword evidence="4" id="KW-1185">Reference proteome</keyword>
<dbReference type="AlphaFoldDB" id="A0A4R2NNQ0"/>
<evidence type="ECO:0000259" key="2">
    <source>
        <dbReference type="Pfam" id="PF02350"/>
    </source>
</evidence>
<name>A0A4R2NNQ0_9FLAO</name>
<dbReference type="SUPFAM" id="SSF53756">
    <property type="entry name" value="UDP-Glycosyltransferase/glycogen phosphorylase"/>
    <property type="match status" value="1"/>
</dbReference>
<dbReference type="PANTHER" id="PTHR43174:SF1">
    <property type="entry name" value="UDP-N-ACETYLGLUCOSAMINE 2-EPIMERASE"/>
    <property type="match status" value="1"/>
</dbReference>
<evidence type="ECO:0000313" key="3">
    <source>
        <dbReference type="EMBL" id="TCP22905.1"/>
    </source>
</evidence>
<gene>
    <name evidence="3" type="ORF">EV195_11034</name>
</gene>
<evidence type="ECO:0000256" key="1">
    <source>
        <dbReference type="RuleBase" id="RU003513"/>
    </source>
</evidence>
<proteinExistence type="inferred from homology"/>
<protein>
    <submittedName>
        <fullName evidence="3">UDP-GlcNAc3NAcA epimerase</fullName>
    </submittedName>
</protein>
<dbReference type="Pfam" id="PF02350">
    <property type="entry name" value="Epimerase_2"/>
    <property type="match status" value="1"/>
</dbReference>
<organism evidence="3 4">
    <name type="scientific">Tenacibaculum skagerrakense</name>
    <dbReference type="NCBI Taxonomy" id="186571"/>
    <lineage>
        <taxon>Bacteria</taxon>
        <taxon>Pseudomonadati</taxon>
        <taxon>Bacteroidota</taxon>
        <taxon>Flavobacteriia</taxon>
        <taxon>Flavobacteriales</taxon>
        <taxon>Flavobacteriaceae</taxon>
        <taxon>Tenacibaculum</taxon>
    </lineage>
</organism>
<comment type="similarity">
    <text evidence="1">Belongs to the UDP-N-acetylglucosamine 2-epimerase family.</text>
</comment>
<dbReference type="RefSeq" id="WP_132795688.1">
    <property type="nucleotide sequence ID" value="NZ_SLXM01000010.1"/>
</dbReference>
<dbReference type="OrthoDB" id="9803238at2"/>
<keyword evidence="1" id="KW-0413">Isomerase</keyword>
<dbReference type="Proteomes" id="UP000294564">
    <property type="component" value="Unassembled WGS sequence"/>
</dbReference>
<dbReference type="Gene3D" id="3.40.50.2000">
    <property type="entry name" value="Glycogen Phosphorylase B"/>
    <property type="match status" value="2"/>
</dbReference>
<dbReference type="EMBL" id="SLXM01000010">
    <property type="protein sequence ID" value="TCP22905.1"/>
    <property type="molecule type" value="Genomic_DNA"/>
</dbReference>
<accession>A0A4R2NNQ0</accession>
<dbReference type="InterPro" id="IPR003331">
    <property type="entry name" value="UDP_GlcNAc_Epimerase_2_dom"/>
</dbReference>
<sequence>MKVIAIIGARPQFIKHFPFEKACDGKLDLVTIHTGQHYDENMSAVFFEQLGMKKPDYMLNVGSGNHGAQTAKMMVEIEEVLLKEKPNGVVVYGDTNSTLAGALVASKIHVPVFHIEAGLRSFNKKMPEEINRILTDHVSNCLFTPSTTATKNLEKEGIFKNVFEVGDIMKDLVFYIKDKNLLIETSAKNSYYYATIHRPYNTDKKERLSYVLGVLNKLNEPVVMSLHPRTRNNAKLFGLDLEAYKNINFIEPQSYIDNLSYLNDSKGLITDSGGMQKEAYWLKKKCVTIRTETEWVETLKNNGNVLLFEDLNNLNKEIQNQCEMWDVLLYGNGNSSTMIVEKILNY</sequence>
<dbReference type="PANTHER" id="PTHR43174">
    <property type="entry name" value="UDP-N-ACETYLGLUCOSAMINE 2-EPIMERASE"/>
    <property type="match status" value="1"/>
</dbReference>
<feature type="domain" description="UDP-N-acetylglucosamine 2-epimerase" evidence="2">
    <location>
        <begin position="25"/>
        <end position="343"/>
    </location>
</feature>
<dbReference type="CDD" id="cd03786">
    <property type="entry name" value="GTB_UDP-GlcNAc_2-Epimerase"/>
    <property type="match status" value="1"/>
</dbReference>
<evidence type="ECO:0000313" key="4">
    <source>
        <dbReference type="Proteomes" id="UP000294564"/>
    </source>
</evidence>
<dbReference type="GO" id="GO:0016853">
    <property type="term" value="F:isomerase activity"/>
    <property type="evidence" value="ECO:0007669"/>
    <property type="project" value="UniProtKB-KW"/>
</dbReference>
<reference evidence="3 4" key="1">
    <citation type="submission" date="2019-03" db="EMBL/GenBank/DDBJ databases">
        <title>Genomic Encyclopedia of Type Strains, Phase IV (KMG-IV): sequencing the most valuable type-strain genomes for metagenomic binning, comparative biology and taxonomic classification.</title>
        <authorList>
            <person name="Goeker M."/>
        </authorList>
    </citation>
    <scope>NUCLEOTIDE SEQUENCE [LARGE SCALE GENOMIC DNA]</scope>
    <source>
        <strain evidence="3 4">DSM 14836</strain>
    </source>
</reference>
<comment type="caution">
    <text evidence="3">The sequence shown here is derived from an EMBL/GenBank/DDBJ whole genome shotgun (WGS) entry which is preliminary data.</text>
</comment>